<proteinExistence type="inferred from homology"/>
<gene>
    <name evidence="4" type="ORF">DXX93_14360</name>
</gene>
<dbReference type="GO" id="GO:0005886">
    <property type="term" value="C:plasma membrane"/>
    <property type="evidence" value="ECO:0007669"/>
    <property type="project" value="TreeGrafter"/>
</dbReference>
<accession>A0A3E0TSJ6</accession>
<dbReference type="GO" id="GO:0004888">
    <property type="term" value="F:transmembrane signaling receptor activity"/>
    <property type="evidence" value="ECO:0007669"/>
    <property type="project" value="TreeGrafter"/>
</dbReference>
<protein>
    <recommendedName>
        <fullName evidence="6">Methyl-accepting chemotaxis protein</fullName>
    </recommendedName>
</protein>
<keyword evidence="3" id="KW-0472">Membrane</keyword>
<comment type="caution">
    <text evidence="4">The sequence shown here is derived from an EMBL/GenBank/DDBJ whole genome shotgun (WGS) entry which is preliminary data.</text>
</comment>
<keyword evidence="1" id="KW-0145">Chemotaxis</keyword>
<sequence length="247" mass="26992">MRQAVSDIIVSAYQDKDTQASFYASQLQEHLLLARLYVIKFLVTNSSKDASRANDELANQMPIYLNKLDENLQNPARRALFDKIKLHYTAYHQAFSSVKQVITERNQHIEGTLNTVGPRVAADIEKVKLSVKQDQDTLGPLVQAVTEQAVMIIVVIAVIAVVIGIGVALLMPQVIRKPIGGEPSAIAQITRQVADGDLSQQLVKSENDSGIYQAVYEMNTSLRGVIGTLVDTNSSLVMSAEQSASIA</sequence>
<dbReference type="PANTHER" id="PTHR43531">
    <property type="entry name" value="PROTEIN ICFG"/>
    <property type="match status" value="1"/>
</dbReference>
<reference evidence="4 5" key="1">
    <citation type="submission" date="2018-08" db="EMBL/GenBank/DDBJ databases">
        <title>Thalassotalea euphylliae genome.</title>
        <authorList>
            <person name="Summers S."/>
            <person name="Rice S.A."/>
            <person name="Freckelton M.L."/>
            <person name="Nedved B.T."/>
            <person name="Hadfield M.G."/>
        </authorList>
    </citation>
    <scope>NUCLEOTIDE SEQUENCE [LARGE SCALE GENOMIC DNA]</scope>
    <source>
        <strain evidence="4 5">H1</strain>
    </source>
</reference>
<evidence type="ECO:0000313" key="4">
    <source>
        <dbReference type="EMBL" id="REL27621.1"/>
    </source>
</evidence>
<dbReference type="Gene3D" id="6.10.340.10">
    <property type="match status" value="1"/>
</dbReference>
<dbReference type="AlphaFoldDB" id="A0A3E0TSJ6"/>
<evidence type="ECO:0000313" key="5">
    <source>
        <dbReference type="Proteomes" id="UP000256478"/>
    </source>
</evidence>
<dbReference type="InterPro" id="IPR051310">
    <property type="entry name" value="MCP_chemotaxis"/>
</dbReference>
<comment type="similarity">
    <text evidence="2">Belongs to the methyl-accepting chemotaxis (MCP) protein family.</text>
</comment>
<dbReference type="OrthoDB" id="9795078at2"/>
<evidence type="ECO:0000256" key="2">
    <source>
        <dbReference type="ARBA" id="ARBA00029447"/>
    </source>
</evidence>
<name>A0A3E0TSJ6_9GAMM</name>
<dbReference type="RefSeq" id="WP_116008694.1">
    <property type="nucleotide sequence ID" value="NZ_QUOU01000001.1"/>
</dbReference>
<feature type="transmembrane region" description="Helical" evidence="3">
    <location>
        <begin position="149"/>
        <end position="170"/>
    </location>
</feature>
<evidence type="ECO:0000256" key="1">
    <source>
        <dbReference type="ARBA" id="ARBA00022500"/>
    </source>
</evidence>
<dbReference type="GO" id="GO:0006935">
    <property type="term" value="P:chemotaxis"/>
    <property type="evidence" value="ECO:0007669"/>
    <property type="project" value="UniProtKB-KW"/>
</dbReference>
<keyword evidence="3" id="KW-1133">Transmembrane helix</keyword>
<dbReference type="PANTHER" id="PTHR43531:SF11">
    <property type="entry name" value="METHYL-ACCEPTING CHEMOTAXIS PROTEIN 3"/>
    <property type="match status" value="1"/>
</dbReference>
<organism evidence="4 5">
    <name type="scientific">Thalassotalea euphylliae</name>
    <dbReference type="NCBI Taxonomy" id="1655234"/>
    <lineage>
        <taxon>Bacteria</taxon>
        <taxon>Pseudomonadati</taxon>
        <taxon>Pseudomonadota</taxon>
        <taxon>Gammaproteobacteria</taxon>
        <taxon>Alteromonadales</taxon>
        <taxon>Colwelliaceae</taxon>
        <taxon>Thalassotalea</taxon>
    </lineage>
</organism>
<keyword evidence="3" id="KW-0812">Transmembrane</keyword>
<evidence type="ECO:0000256" key="3">
    <source>
        <dbReference type="SAM" id="Phobius"/>
    </source>
</evidence>
<evidence type="ECO:0008006" key="6">
    <source>
        <dbReference type="Google" id="ProtNLM"/>
    </source>
</evidence>
<dbReference type="Proteomes" id="UP000256478">
    <property type="component" value="Unassembled WGS sequence"/>
</dbReference>
<dbReference type="EMBL" id="QUOU01000001">
    <property type="protein sequence ID" value="REL27621.1"/>
    <property type="molecule type" value="Genomic_DNA"/>
</dbReference>